<reference evidence="7" key="1">
    <citation type="submission" date="2020-11" db="EMBL/GenBank/DDBJ databases">
        <authorList>
            <person name="Tran Van P."/>
        </authorList>
    </citation>
    <scope>NUCLEOTIDE SEQUENCE</scope>
</reference>
<evidence type="ECO:0000259" key="4">
    <source>
        <dbReference type="Pfam" id="PF00557"/>
    </source>
</evidence>
<keyword evidence="1" id="KW-0479">Metal-binding</keyword>
<feature type="domain" description="Peptidase M24" evidence="4">
    <location>
        <begin position="393"/>
        <end position="521"/>
    </location>
</feature>
<evidence type="ECO:0000313" key="7">
    <source>
        <dbReference type="EMBL" id="CAD7273178.1"/>
    </source>
</evidence>
<dbReference type="InterPro" id="IPR000994">
    <property type="entry name" value="Pept_M24"/>
</dbReference>
<dbReference type="EMBL" id="OA882140">
    <property type="protein sequence ID" value="CAD7273178.1"/>
    <property type="molecule type" value="Genomic_DNA"/>
</dbReference>
<evidence type="ECO:0000259" key="6">
    <source>
        <dbReference type="Pfam" id="PF16188"/>
    </source>
</evidence>
<feature type="region of interest" description="Disordered" evidence="3">
    <location>
        <begin position="1"/>
        <end position="43"/>
    </location>
</feature>
<dbReference type="Pfam" id="PF16189">
    <property type="entry name" value="Creatinase_N_2"/>
    <property type="match status" value="1"/>
</dbReference>
<evidence type="ECO:0000256" key="2">
    <source>
        <dbReference type="ARBA" id="ARBA00022801"/>
    </source>
</evidence>
<dbReference type="GO" id="GO:0046872">
    <property type="term" value="F:metal ion binding"/>
    <property type="evidence" value="ECO:0007669"/>
    <property type="project" value="UniProtKB-KW"/>
</dbReference>
<evidence type="ECO:0000256" key="1">
    <source>
        <dbReference type="ARBA" id="ARBA00022723"/>
    </source>
</evidence>
<organism evidence="7">
    <name type="scientific">Notodromas monacha</name>
    <dbReference type="NCBI Taxonomy" id="399045"/>
    <lineage>
        <taxon>Eukaryota</taxon>
        <taxon>Metazoa</taxon>
        <taxon>Ecdysozoa</taxon>
        <taxon>Arthropoda</taxon>
        <taxon>Crustacea</taxon>
        <taxon>Oligostraca</taxon>
        <taxon>Ostracoda</taxon>
        <taxon>Podocopa</taxon>
        <taxon>Podocopida</taxon>
        <taxon>Cypridocopina</taxon>
        <taxon>Cypridoidea</taxon>
        <taxon>Cyprididae</taxon>
        <taxon>Notodromas</taxon>
    </lineage>
</organism>
<gene>
    <name evidence="7" type="ORF">NMOB1V02_LOCUS1077</name>
</gene>
<feature type="domain" description="Creatinase N-terminal" evidence="5">
    <location>
        <begin position="52"/>
        <end position="149"/>
    </location>
</feature>
<dbReference type="Gene3D" id="3.90.230.10">
    <property type="entry name" value="Creatinase/methionine aminopeptidase superfamily"/>
    <property type="match status" value="1"/>
</dbReference>
<dbReference type="GO" id="GO:0004177">
    <property type="term" value="F:aminopeptidase activity"/>
    <property type="evidence" value="ECO:0007669"/>
    <property type="project" value="UniProtKB-ARBA"/>
</dbReference>
<dbReference type="Pfam" id="PF00557">
    <property type="entry name" value="Peptidase_M24"/>
    <property type="match status" value="1"/>
</dbReference>
<sequence length="588" mass="65753">MSVLGDSRTRRDAIKKMSSGGRPSCSGNTTDDREFVDNGGNNNKQVNTTEYINKLRVRFLSAGIGAYIVPTDDAHQARGSFLIYFSIPLQIKNFKSEYVHPCDARREFISGFSGSAGTAVITLEKAALWTDGRYFLQAEEELDCNWILMKVGQNGILSSKKHIPADKNLQLKSIPSNLVDEVWSTSQPECPKDTIYPLSFQFAGKSWEDKVMNVREELQQGGNDAIVLSSLDEIAWLLNLRGSDLPNTPVFKAYLILDMTSLSLFVNPAKVTNDVKAHLKSEGCETGPNCVKLSNYDKFFEFLGQTRTKTYQKILIPSRYSYSGGASFAIYEELTRGSLKFTFAPSPVLFHKARKNEVEIANIRRCEIRDAATLIEFLEVLESGIGTYSGSGSKDVQLKLLQRIGSNGAIIHYKPEEKTNKRIVTDNMYLLDSGGQYKDCTTDVTRTLHFGTPTDFQREAYTRVLMGAIDLAMAVFPKGTTDVAVDFVARQHLFNVGLNYRHGTGHGIGMFLGVHEEPGYYEDGKFGIRLETIVTVVEKNLPRNFDGPYLGLEPVTFVPFEPKLICAELLSTKQKNWLNNYNAEHSLF</sequence>
<accession>A0A7R9BDE4</accession>
<dbReference type="PANTHER" id="PTHR43763:SF6">
    <property type="entry name" value="XAA-PRO AMINOPEPTIDASE 1"/>
    <property type="match status" value="1"/>
</dbReference>
<keyword evidence="8" id="KW-1185">Reference proteome</keyword>
<dbReference type="PANTHER" id="PTHR43763">
    <property type="entry name" value="XAA-PRO AMINOPEPTIDASE 1"/>
    <property type="match status" value="1"/>
</dbReference>
<evidence type="ECO:0008006" key="9">
    <source>
        <dbReference type="Google" id="ProtNLM"/>
    </source>
</evidence>
<dbReference type="OrthoDB" id="9995434at2759"/>
<dbReference type="InterPro" id="IPR036005">
    <property type="entry name" value="Creatinase/aminopeptidase-like"/>
</dbReference>
<protein>
    <recommendedName>
        <fullName evidence="9">Xaa-Pro aminopeptidase 1</fullName>
    </recommendedName>
</protein>
<dbReference type="SUPFAM" id="SSF53092">
    <property type="entry name" value="Creatinase/prolidase N-terminal domain"/>
    <property type="match status" value="1"/>
</dbReference>
<dbReference type="Proteomes" id="UP000678499">
    <property type="component" value="Unassembled WGS sequence"/>
</dbReference>
<feature type="domain" description="Peptidase M24 C-terminal" evidence="6">
    <location>
        <begin position="548"/>
        <end position="584"/>
    </location>
</feature>
<dbReference type="InterPro" id="IPR032416">
    <property type="entry name" value="Peptidase_M24_C"/>
</dbReference>
<evidence type="ECO:0000259" key="5">
    <source>
        <dbReference type="Pfam" id="PF01321"/>
    </source>
</evidence>
<dbReference type="InterPro" id="IPR000587">
    <property type="entry name" value="Creatinase_N"/>
</dbReference>
<keyword evidence="2" id="KW-0378">Hydrolase</keyword>
<dbReference type="SUPFAM" id="SSF55920">
    <property type="entry name" value="Creatinase/aminopeptidase"/>
    <property type="match status" value="1"/>
</dbReference>
<evidence type="ECO:0000256" key="3">
    <source>
        <dbReference type="SAM" id="MobiDB-lite"/>
    </source>
</evidence>
<dbReference type="GO" id="GO:0005737">
    <property type="term" value="C:cytoplasm"/>
    <property type="evidence" value="ECO:0007669"/>
    <property type="project" value="UniProtKB-ARBA"/>
</dbReference>
<dbReference type="EMBL" id="CAJPEX010000103">
    <property type="protein sequence ID" value="CAG0913330.1"/>
    <property type="molecule type" value="Genomic_DNA"/>
</dbReference>
<proteinExistence type="predicted"/>
<name>A0A7R9BDE4_9CRUS</name>
<evidence type="ECO:0000313" key="8">
    <source>
        <dbReference type="Proteomes" id="UP000678499"/>
    </source>
</evidence>
<dbReference type="AlphaFoldDB" id="A0A7R9BDE4"/>
<dbReference type="Pfam" id="PF01321">
    <property type="entry name" value="Creatinase_N"/>
    <property type="match status" value="1"/>
</dbReference>
<dbReference type="Pfam" id="PF16188">
    <property type="entry name" value="Peptidase_M24_C"/>
    <property type="match status" value="1"/>
</dbReference>
<dbReference type="Gene3D" id="3.40.350.10">
    <property type="entry name" value="Creatinase/prolidase N-terminal domain"/>
    <property type="match status" value="2"/>
</dbReference>
<dbReference type="InterPro" id="IPR029149">
    <property type="entry name" value="Creatin/AminoP/Spt16_N"/>
</dbReference>
<dbReference type="InterPro" id="IPR050422">
    <property type="entry name" value="X-Pro_aminopeptidase_P"/>
</dbReference>